<dbReference type="Pfam" id="PF08543">
    <property type="entry name" value="Phos_pyr_kin"/>
    <property type="match status" value="1"/>
</dbReference>
<evidence type="ECO:0000256" key="5">
    <source>
        <dbReference type="ARBA" id="ARBA00022617"/>
    </source>
</evidence>
<feature type="transmembrane region" description="Helical" evidence="14">
    <location>
        <begin position="6"/>
        <end position="26"/>
    </location>
</feature>
<name>A0AAD5YGA6_9APHY</name>
<dbReference type="SUPFAM" id="SSF48264">
    <property type="entry name" value="Cytochrome P450"/>
    <property type="match status" value="1"/>
</dbReference>
<keyword evidence="12 14" id="KW-0472">Membrane</keyword>
<keyword evidence="7 13" id="KW-0479">Metal-binding</keyword>
<dbReference type="InterPro" id="IPR013749">
    <property type="entry name" value="PM/HMP-P_kinase-1"/>
</dbReference>
<gene>
    <name evidence="17" type="ORF">NLI96_g3767</name>
</gene>
<comment type="similarity">
    <text evidence="4">Belongs to the cytochrome P450 family.</text>
</comment>
<evidence type="ECO:0000256" key="7">
    <source>
        <dbReference type="ARBA" id="ARBA00022723"/>
    </source>
</evidence>
<keyword evidence="18" id="KW-1185">Reference proteome</keyword>
<keyword evidence="11" id="KW-0503">Monooxygenase</keyword>
<comment type="cofactor">
    <cofactor evidence="1 13">
        <name>heme</name>
        <dbReference type="ChEBI" id="CHEBI:30413"/>
    </cofactor>
</comment>
<dbReference type="EMBL" id="JANAWD010000102">
    <property type="protein sequence ID" value="KAJ3487101.1"/>
    <property type="molecule type" value="Genomic_DNA"/>
</dbReference>
<evidence type="ECO:0000256" key="9">
    <source>
        <dbReference type="ARBA" id="ARBA00023002"/>
    </source>
</evidence>
<evidence type="ECO:0000259" key="15">
    <source>
        <dbReference type="Pfam" id="PF03070"/>
    </source>
</evidence>
<keyword evidence="10 13" id="KW-0408">Iron</keyword>
<evidence type="ECO:0000256" key="13">
    <source>
        <dbReference type="PIRSR" id="PIRSR602401-1"/>
    </source>
</evidence>
<evidence type="ECO:0000256" key="10">
    <source>
        <dbReference type="ARBA" id="ARBA00023004"/>
    </source>
</evidence>
<dbReference type="InterPro" id="IPR017972">
    <property type="entry name" value="Cyt_P450_CS"/>
</dbReference>
<dbReference type="GO" id="GO:0009228">
    <property type="term" value="P:thiamine biosynthetic process"/>
    <property type="evidence" value="ECO:0007669"/>
    <property type="project" value="InterPro"/>
</dbReference>
<dbReference type="GO" id="GO:0016020">
    <property type="term" value="C:membrane"/>
    <property type="evidence" value="ECO:0007669"/>
    <property type="project" value="UniProtKB-SubCell"/>
</dbReference>
<evidence type="ECO:0000256" key="14">
    <source>
        <dbReference type="SAM" id="Phobius"/>
    </source>
</evidence>
<evidence type="ECO:0000256" key="1">
    <source>
        <dbReference type="ARBA" id="ARBA00001971"/>
    </source>
</evidence>
<dbReference type="Gene3D" id="1.20.910.10">
    <property type="entry name" value="Heme oxygenase-like"/>
    <property type="match status" value="1"/>
</dbReference>
<feature type="binding site" description="axial binding residue" evidence="13">
    <location>
        <position position="467"/>
    </location>
    <ligand>
        <name>heme</name>
        <dbReference type="ChEBI" id="CHEBI:30413"/>
    </ligand>
    <ligandPart>
        <name>Fe</name>
        <dbReference type="ChEBI" id="CHEBI:18248"/>
    </ligandPart>
</feature>
<protein>
    <submittedName>
        <fullName evidence="17">Uncharacterized protein</fullName>
    </submittedName>
</protein>
<dbReference type="CDD" id="cd19367">
    <property type="entry name" value="TenA_C_ScTHI20-like"/>
    <property type="match status" value="1"/>
</dbReference>
<sequence>MPPPLSTIISPFSSIILLLIVGRIVYTRWVRNKIFHRPPGPNPVPFIGNVHQLPMQYQERAIWDWGKTYGEIIYARFFRRHAIMINSAEVAQDLMEKRSANYSDRPPFILQCDLMGWHSMPILMRYTPHYRKLRKWLHEAFMSKATLKTYIPIQRRETYVLLAGLMNTPEEFVSHFTRLALAQHPGPIAIPLLMSHRFTAGTIAEIAYGHTVTGLEDTYIHLSDKAAGATVEAGSPGSMLVDFIPILRHWPTWLPGSGWKRNALAIRALGEEMINYPYNMVKEKMAAGTAKPCLVTRLIGEYANKEGELAAEVEDDIKNAAAVLYGAGTETTANVLTVFMLAMTKHPEVFKKAQEEIDRVIGHNRLPDFDDRDSLPYLNCVIKEVYRWHPPTPLGVPHYSMKDDEYRGYSIPAESMIIPNIWGMTRNTGWYNNPEDFCPERFDKMDELTSNVTDPKNLIFGFGRRKCVASAFADANAYLVMANIIATMNISRAQDERGFEINPPHAYKSGFTHYDPGFIGAHDEIFHGNLRWKHSPYSCVSVLEYVEQEPVYEKQFINVFLGMAALTPPAVLTIAGTDPSGGAGIQADLKTFTAHQCYGTSVVTALTAQNTRGVQGVHPCPPEFVEQQLDSVLSDIDVKAIKTGMLHDAPVIRAISKALTKRFASNTSLQPPLVCDPVCVSTSGHGLLQPEAVDVLIQELFPITTLLTPNRSEAELLLSRKSLPSTIESLEDMLRAAKDLLSIGPKAVLLKGGHITASPADVERIELSHPDVKVIRDGLLAQNMEILQIVEGDAMTQSLVVDVLQEHNSTVLFVRPRVDSTSTHGTGCTLSAALVCALSRGANLVDATHQATTYTHLGIELAQPIGGGHGPLNHVHSVMTRAIPLPTKSIPHPFTRMLILSTASVWKSYVEHDFVKQLSQGSLPKECFLHFIKQDYLYLKYYARAYGLMAAKSTSFPSISNSTRIISDVLTEVSNHKKYCLQWGITEQDLENTPESNATTAYGAFILDVGLRGDASKLLMALAACLLGYGEVGLWIKKEASKPKTRVVLEGNPYIHWITEYGGEGYQQAVKLGIDAIEEMARLDPPSPGRLEEWREVWERCTKLEKGFWDMALTLA</sequence>
<reference evidence="17" key="1">
    <citation type="submission" date="2022-07" db="EMBL/GenBank/DDBJ databases">
        <title>Genome Sequence of Physisporinus lineatus.</title>
        <authorList>
            <person name="Buettner E."/>
        </authorList>
    </citation>
    <scope>NUCLEOTIDE SEQUENCE</scope>
    <source>
        <strain evidence="17">VT162</strain>
    </source>
</reference>
<evidence type="ECO:0000256" key="3">
    <source>
        <dbReference type="ARBA" id="ARBA00005179"/>
    </source>
</evidence>
<dbReference type="CDD" id="cd01169">
    <property type="entry name" value="HMPP_kinase"/>
    <property type="match status" value="1"/>
</dbReference>
<dbReference type="SUPFAM" id="SSF53613">
    <property type="entry name" value="Ribokinase-like"/>
    <property type="match status" value="1"/>
</dbReference>
<evidence type="ECO:0000256" key="8">
    <source>
        <dbReference type="ARBA" id="ARBA00022989"/>
    </source>
</evidence>
<proteinExistence type="inferred from homology"/>
<organism evidence="17 18">
    <name type="scientific">Meripilus lineatus</name>
    <dbReference type="NCBI Taxonomy" id="2056292"/>
    <lineage>
        <taxon>Eukaryota</taxon>
        <taxon>Fungi</taxon>
        <taxon>Dikarya</taxon>
        <taxon>Basidiomycota</taxon>
        <taxon>Agaricomycotina</taxon>
        <taxon>Agaricomycetes</taxon>
        <taxon>Polyporales</taxon>
        <taxon>Meripilaceae</taxon>
        <taxon>Meripilus</taxon>
    </lineage>
</organism>
<dbReference type="InterPro" id="IPR002401">
    <property type="entry name" value="Cyt_P450_E_grp-I"/>
</dbReference>
<dbReference type="GO" id="GO:0005506">
    <property type="term" value="F:iron ion binding"/>
    <property type="evidence" value="ECO:0007669"/>
    <property type="project" value="InterPro"/>
</dbReference>
<keyword evidence="5 13" id="KW-0349">Heme</keyword>
<comment type="caution">
    <text evidence="17">The sequence shown here is derived from an EMBL/GenBank/DDBJ whole genome shotgun (WGS) entry which is preliminary data.</text>
</comment>
<dbReference type="InterPro" id="IPR029056">
    <property type="entry name" value="Ribokinase-like"/>
</dbReference>
<dbReference type="GO" id="GO:0008972">
    <property type="term" value="F:phosphomethylpyrimidine kinase activity"/>
    <property type="evidence" value="ECO:0007669"/>
    <property type="project" value="InterPro"/>
</dbReference>
<dbReference type="NCBIfam" id="TIGR00097">
    <property type="entry name" value="HMP-P_kinase"/>
    <property type="match status" value="1"/>
</dbReference>
<feature type="domain" description="Pyridoxamine kinase/Phosphomethylpyrimidine kinase" evidence="16">
    <location>
        <begin position="578"/>
        <end position="873"/>
    </location>
</feature>
<dbReference type="Pfam" id="PF03070">
    <property type="entry name" value="TENA_THI-4"/>
    <property type="match status" value="1"/>
</dbReference>
<dbReference type="GO" id="GO:0004497">
    <property type="term" value="F:monooxygenase activity"/>
    <property type="evidence" value="ECO:0007669"/>
    <property type="project" value="UniProtKB-KW"/>
</dbReference>
<dbReference type="PROSITE" id="PS00086">
    <property type="entry name" value="CYTOCHROME_P450"/>
    <property type="match status" value="1"/>
</dbReference>
<dbReference type="PRINTS" id="PR00463">
    <property type="entry name" value="EP450I"/>
</dbReference>
<dbReference type="Proteomes" id="UP001212997">
    <property type="component" value="Unassembled WGS sequence"/>
</dbReference>
<dbReference type="Gene3D" id="3.40.1190.20">
    <property type="match status" value="1"/>
</dbReference>
<accession>A0AAD5YGA6</accession>
<keyword evidence="8 14" id="KW-1133">Transmembrane helix</keyword>
<comment type="pathway">
    <text evidence="3">Secondary metabolite biosynthesis.</text>
</comment>
<evidence type="ECO:0000256" key="4">
    <source>
        <dbReference type="ARBA" id="ARBA00010617"/>
    </source>
</evidence>
<dbReference type="PRINTS" id="PR00385">
    <property type="entry name" value="P450"/>
</dbReference>
<dbReference type="Gene3D" id="1.10.630.10">
    <property type="entry name" value="Cytochrome P450"/>
    <property type="match status" value="1"/>
</dbReference>
<dbReference type="GO" id="GO:0016705">
    <property type="term" value="F:oxidoreductase activity, acting on paired donors, with incorporation or reduction of molecular oxygen"/>
    <property type="evidence" value="ECO:0007669"/>
    <property type="project" value="InterPro"/>
</dbReference>
<feature type="domain" description="Thiaminase-2/PQQC" evidence="15">
    <location>
        <begin position="904"/>
        <end position="1114"/>
    </location>
</feature>
<keyword evidence="9" id="KW-0560">Oxidoreductase</keyword>
<dbReference type="InterPro" id="IPR016084">
    <property type="entry name" value="Haem_Oase-like_multi-hlx"/>
</dbReference>
<comment type="subcellular location">
    <subcellularLocation>
        <location evidence="2">Membrane</location>
        <topology evidence="2">Single-pass membrane protein</topology>
    </subcellularLocation>
</comment>
<evidence type="ECO:0000256" key="11">
    <source>
        <dbReference type="ARBA" id="ARBA00023033"/>
    </source>
</evidence>
<dbReference type="InterPro" id="IPR001128">
    <property type="entry name" value="Cyt_P450"/>
</dbReference>
<dbReference type="GO" id="GO:0020037">
    <property type="term" value="F:heme binding"/>
    <property type="evidence" value="ECO:0007669"/>
    <property type="project" value="InterPro"/>
</dbReference>
<dbReference type="PANTHER" id="PTHR46300">
    <property type="entry name" value="P450, PUTATIVE (EUROFUNG)-RELATED-RELATED"/>
    <property type="match status" value="1"/>
</dbReference>
<evidence type="ECO:0000256" key="2">
    <source>
        <dbReference type="ARBA" id="ARBA00004167"/>
    </source>
</evidence>
<dbReference type="PANTHER" id="PTHR46300:SF7">
    <property type="entry name" value="P450, PUTATIVE (EUROFUNG)-RELATED"/>
    <property type="match status" value="1"/>
</dbReference>
<dbReference type="InterPro" id="IPR004305">
    <property type="entry name" value="Thiaminase-2/PQQC"/>
</dbReference>
<keyword evidence="6 14" id="KW-0812">Transmembrane</keyword>
<dbReference type="InterPro" id="IPR004399">
    <property type="entry name" value="HMP/HMP-P_kinase_dom"/>
</dbReference>
<dbReference type="CDD" id="cd11065">
    <property type="entry name" value="CYP64-like"/>
    <property type="match status" value="1"/>
</dbReference>
<dbReference type="AlphaFoldDB" id="A0AAD5YGA6"/>
<dbReference type="InterPro" id="IPR036396">
    <property type="entry name" value="Cyt_P450_sf"/>
</dbReference>
<evidence type="ECO:0000256" key="6">
    <source>
        <dbReference type="ARBA" id="ARBA00022692"/>
    </source>
</evidence>
<dbReference type="SUPFAM" id="SSF48613">
    <property type="entry name" value="Heme oxygenase-like"/>
    <property type="match status" value="1"/>
</dbReference>
<evidence type="ECO:0000259" key="16">
    <source>
        <dbReference type="Pfam" id="PF08543"/>
    </source>
</evidence>
<evidence type="ECO:0000313" key="18">
    <source>
        <dbReference type="Proteomes" id="UP001212997"/>
    </source>
</evidence>
<dbReference type="Pfam" id="PF00067">
    <property type="entry name" value="p450"/>
    <property type="match status" value="1"/>
</dbReference>
<evidence type="ECO:0000313" key="17">
    <source>
        <dbReference type="EMBL" id="KAJ3487101.1"/>
    </source>
</evidence>
<evidence type="ECO:0000256" key="12">
    <source>
        <dbReference type="ARBA" id="ARBA00023136"/>
    </source>
</evidence>
<dbReference type="InterPro" id="IPR050364">
    <property type="entry name" value="Cytochrome_P450_fung"/>
</dbReference>